<proteinExistence type="inferred from homology"/>
<dbReference type="InterPro" id="IPR000860">
    <property type="entry name" value="HemC"/>
</dbReference>
<feature type="domain" description="Porphobilinogen deaminase N-terminal" evidence="9">
    <location>
        <begin position="6"/>
        <end position="211"/>
    </location>
</feature>
<evidence type="ECO:0000256" key="8">
    <source>
        <dbReference type="HAMAP-Rule" id="MF_00260"/>
    </source>
</evidence>
<gene>
    <name evidence="8" type="primary">hemC</name>
    <name evidence="11" type="ordered locus">Hprae_1512</name>
</gene>
<dbReference type="Pfam" id="PF03900">
    <property type="entry name" value="Porphobil_deamC"/>
    <property type="match status" value="1"/>
</dbReference>
<dbReference type="STRING" id="572479.Hprae_1512"/>
<evidence type="ECO:0000256" key="2">
    <source>
        <dbReference type="ARBA" id="ARBA00004735"/>
    </source>
</evidence>
<accession>E3DP06</accession>
<dbReference type="PRINTS" id="PR00151">
    <property type="entry name" value="PORPHBDMNASE"/>
</dbReference>
<keyword evidence="12" id="KW-1185">Reference proteome</keyword>
<dbReference type="HAMAP" id="MF_00260">
    <property type="entry name" value="Porphobil_deam"/>
    <property type="match status" value="1"/>
</dbReference>
<evidence type="ECO:0000256" key="3">
    <source>
        <dbReference type="ARBA" id="ARBA00005638"/>
    </source>
</evidence>
<dbReference type="UniPathway" id="UPA00251">
    <property type="reaction ID" value="UER00319"/>
</dbReference>
<dbReference type="HOGENOM" id="CLU_019704_0_2_9"/>
<dbReference type="FunFam" id="3.40.190.10:FF:000086">
    <property type="entry name" value="Probable porphobilinogen deaminase"/>
    <property type="match status" value="1"/>
</dbReference>
<dbReference type="SUPFAM" id="SSF53850">
    <property type="entry name" value="Periplasmic binding protein-like II"/>
    <property type="match status" value="1"/>
</dbReference>
<dbReference type="EC" id="2.5.1.61" evidence="8"/>
<dbReference type="eggNOG" id="COG0181">
    <property type="taxonomic scope" value="Bacteria"/>
</dbReference>
<comment type="catalytic activity">
    <reaction evidence="7 8">
        <text>4 porphobilinogen + H2O = hydroxymethylbilane + 4 NH4(+)</text>
        <dbReference type="Rhea" id="RHEA:13185"/>
        <dbReference type="ChEBI" id="CHEBI:15377"/>
        <dbReference type="ChEBI" id="CHEBI:28938"/>
        <dbReference type="ChEBI" id="CHEBI:57845"/>
        <dbReference type="ChEBI" id="CHEBI:58126"/>
        <dbReference type="EC" id="2.5.1.61"/>
    </reaction>
</comment>
<dbReference type="GO" id="GO:0006782">
    <property type="term" value="P:protoporphyrinogen IX biosynthetic process"/>
    <property type="evidence" value="ECO:0007669"/>
    <property type="project" value="UniProtKB-UniRule"/>
</dbReference>
<evidence type="ECO:0000313" key="12">
    <source>
        <dbReference type="Proteomes" id="UP000006866"/>
    </source>
</evidence>
<evidence type="ECO:0000256" key="1">
    <source>
        <dbReference type="ARBA" id="ARBA00002869"/>
    </source>
</evidence>
<dbReference type="PATRIC" id="fig|572479.3.peg.1532"/>
<keyword evidence="6 8" id="KW-0627">Porphyrin biosynthesis</keyword>
<dbReference type="RefSeq" id="WP_014553662.1">
    <property type="nucleotide sequence ID" value="NC_017455.1"/>
</dbReference>
<dbReference type="Pfam" id="PF01379">
    <property type="entry name" value="Porphobil_deam"/>
    <property type="match status" value="1"/>
</dbReference>
<dbReference type="PANTHER" id="PTHR11557">
    <property type="entry name" value="PORPHOBILINOGEN DEAMINASE"/>
    <property type="match status" value="1"/>
</dbReference>
<comment type="subunit">
    <text evidence="4 8">Monomer.</text>
</comment>
<comment type="function">
    <text evidence="1 8">Tetrapolymerization of the monopyrrole PBG into the hydroxymethylbilane pre-uroporphyrinogen in several discrete steps.</text>
</comment>
<dbReference type="KEGG" id="hpk:Hprae_1512"/>
<organism evidence="11 12">
    <name type="scientific">Halanaerobium praevalens (strain ATCC 33744 / DSM 2228 / GSL)</name>
    <dbReference type="NCBI Taxonomy" id="572479"/>
    <lineage>
        <taxon>Bacteria</taxon>
        <taxon>Bacillati</taxon>
        <taxon>Bacillota</taxon>
        <taxon>Clostridia</taxon>
        <taxon>Halanaerobiales</taxon>
        <taxon>Halanaerobiaceae</taxon>
        <taxon>Halanaerobium</taxon>
    </lineage>
</organism>
<dbReference type="SUPFAM" id="SSF54782">
    <property type="entry name" value="Porphobilinogen deaminase (hydroxymethylbilane synthase), C-terminal domain"/>
    <property type="match status" value="1"/>
</dbReference>
<comment type="pathway">
    <text evidence="2 8">Porphyrin-containing compound metabolism; protoporphyrin-IX biosynthesis; coproporphyrinogen-III from 5-aminolevulinate: step 2/4.</text>
</comment>
<keyword evidence="5 8" id="KW-0808">Transferase</keyword>
<dbReference type="FunFam" id="3.40.190.10:FF:000005">
    <property type="entry name" value="Porphobilinogen deaminase"/>
    <property type="match status" value="1"/>
</dbReference>
<evidence type="ECO:0000259" key="9">
    <source>
        <dbReference type="Pfam" id="PF01379"/>
    </source>
</evidence>
<comment type="similarity">
    <text evidence="3 8">Belongs to the HMBS family.</text>
</comment>
<evidence type="ECO:0000256" key="6">
    <source>
        <dbReference type="ARBA" id="ARBA00023244"/>
    </source>
</evidence>
<evidence type="ECO:0000256" key="4">
    <source>
        <dbReference type="ARBA" id="ARBA00011245"/>
    </source>
</evidence>
<protein>
    <recommendedName>
        <fullName evidence="8">Porphobilinogen deaminase</fullName>
        <shortName evidence="8">PBG</shortName>
        <ecNumber evidence="8">2.5.1.61</ecNumber>
    </recommendedName>
    <alternativeName>
        <fullName evidence="8">Hydroxymethylbilane synthase</fullName>
        <shortName evidence="8">HMBS</shortName>
    </alternativeName>
    <alternativeName>
        <fullName evidence="8">Pre-uroporphyrinogen synthase</fullName>
    </alternativeName>
</protein>
<dbReference type="GO" id="GO:0005737">
    <property type="term" value="C:cytoplasm"/>
    <property type="evidence" value="ECO:0007669"/>
    <property type="project" value="UniProtKB-UniRule"/>
</dbReference>
<name>E3DP06_HALPG</name>
<dbReference type="Proteomes" id="UP000006866">
    <property type="component" value="Chromosome"/>
</dbReference>
<evidence type="ECO:0000256" key="7">
    <source>
        <dbReference type="ARBA" id="ARBA00048169"/>
    </source>
</evidence>
<dbReference type="AlphaFoldDB" id="E3DP06"/>
<dbReference type="InterPro" id="IPR022417">
    <property type="entry name" value="Porphobilin_deaminase_N"/>
</dbReference>
<feature type="domain" description="Porphobilinogen deaminase C-terminal" evidence="10">
    <location>
        <begin position="224"/>
        <end position="295"/>
    </location>
</feature>
<evidence type="ECO:0000259" key="10">
    <source>
        <dbReference type="Pfam" id="PF03900"/>
    </source>
</evidence>
<reference evidence="11 12" key="2">
    <citation type="journal article" date="2011" name="Stand. Genomic Sci.">
        <title>Complete genome sequence of the extremely halophilic Halanaerobium praevalens type strain (GSL).</title>
        <authorList>
            <person name="Ivanova N."/>
            <person name="Sikorski J."/>
            <person name="Chertkov O."/>
            <person name="Nolan M."/>
            <person name="Lucas S."/>
            <person name="Hammon N."/>
            <person name="Deshpande S."/>
            <person name="Cheng J.F."/>
            <person name="Tapia R."/>
            <person name="Han C."/>
            <person name="Goodwin L."/>
            <person name="Pitluck S."/>
            <person name="Huntemann M."/>
            <person name="Liolios K."/>
            <person name="Pagani I."/>
            <person name="Mavromatis K."/>
            <person name="Ovchinikova G."/>
            <person name="Pati A."/>
            <person name="Chen A."/>
            <person name="Palaniappan K."/>
            <person name="Land M."/>
            <person name="Hauser L."/>
            <person name="Brambilla E.M."/>
            <person name="Kannan K.P."/>
            <person name="Rohde M."/>
            <person name="Tindall B.J."/>
            <person name="Goker M."/>
            <person name="Detter J.C."/>
            <person name="Woyke T."/>
            <person name="Bristow J."/>
            <person name="Eisen J.A."/>
            <person name="Markowitz V."/>
            <person name="Hugenholtz P."/>
            <person name="Kyrpides N.C."/>
            <person name="Klenk H.P."/>
            <person name="Lapidus A."/>
        </authorList>
    </citation>
    <scope>NUCLEOTIDE SEQUENCE [LARGE SCALE GENOMIC DNA]</scope>
    <source>
        <strain evidence="12">ATCC 33744 / DSM 2228 / GSL</strain>
    </source>
</reference>
<dbReference type="InterPro" id="IPR036803">
    <property type="entry name" value="Porphobilinogen_deaminase_C_sf"/>
</dbReference>
<sequence length="310" mass="34322">MKKEYIIGTRNSSLALKQCEILKAKLSSKFPELEFKIKEISTTGDRERDKKFSEINVEGIFIREIEYALLAEEIDLAVHSFKDLPTKLPAELEVAAVVDRANRYDVLAGAENKLAELAKGARLGTGSLRRKSQLLAYRPDLEIVPIRGNIETRLKKIKTHNLDGVILAAAGLERLGYKEQITEYLAPEICLPAARQGAVAVEIRKEDSKLKEILKTIETEKNNLEVWTEHSFLAEMEAGCHAPVAAEAIIENKTLTLTAAVGEIDGSRIIKKVAKTKKLDLDSVRSLAQKLAVKVKQAGAAEIIKNLKSN</sequence>
<dbReference type="Gene3D" id="3.40.190.10">
    <property type="entry name" value="Periplasmic binding protein-like II"/>
    <property type="match status" value="2"/>
</dbReference>
<dbReference type="Gene3D" id="3.30.160.40">
    <property type="entry name" value="Porphobilinogen deaminase, C-terminal domain"/>
    <property type="match status" value="1"/>
</dbReference>
<comment type="cofactor">
    <cofactor evidence="8">
        <name>dipyrromethane</name>
        <dbReference type="ChEBI" id="CHEBI:60342"/>
    </cofactor>
    <text evidence="8">Binds 1 dipyrromethane group covalently.</text>
</comment>
<dbReference type="PANTHER" id="PTHR11557:SF0">
    <property type="entry name" value="PORPHOBILINOGEN DEAMINASE"/>
    <property type="match status" value="1"/>
</dbReference>
<comment type="miscellaneous">
    <text evidence="8">The porphobilinogen subunits are added to the dipyrromethane group.</text>
</comment>
<dbReference type="InterPro" id="IPR022418">
    <property type="entry name" value="Porphobilinogen_deaminase_C"/>
</dbReference>
<evidence type="ECO:0000313" key="11">
    <source>
        <dbReference type="EMBL" id="ADO77639.1"/>
    </source>
</evidence>
<feature type="modified residue" description="S-(dipyrrolylmethanemethyl)cysteine" evidence="8">
    <location>
        <position position="240"/>
    </location>
</feature>
<evidence type="ECO:0000256" key="5">
    <source>
        <dbReference type="ARBA" id="ARBA00022679"/>
    </source>
</evidence>
<dbReference type="GO" id="GO:0004418">
    <property type="term" value="F:hydroxymethylbilane synthase activity"/>
    <property type="evidence" value="ECO:0007669"/>
    <property type="project" value="UniProtKB-UniRule"/>
</dbReference>
<dbReference type="EMBL" id="CP002175">
    <property type="protein sequence ID" value="ADO77639.1"/>
    <property type="molecule type" value="Genomic_DNA"/>
</dbReference>
<dbReference type="NCBIfam" id="TIGR00212">
    <property type="entry name" value="hemC"/>
    <property type="match status" value="1"/>
</dbReference>
<reference evidence="12" key="1">
    <citation type="submission" date="2010-10" db="EMBL/GenBank/DDBJ databases">
        <title>The complete genome of Halanaerobium praevalens DSM 2228.</title>
        <authorList>
            <consortium name="US DOE Joint Genome Institute (JGI-PGF)"/>
            <person name="Lucas S."/>
            <person name="Copeland A."/>
            <person name="Lapidus A."/>
            <person name="Glavina del Rio T."/>
            <person name="Dalin E."/>
            <person name="Tice H."/>
            <person name="Bruce D."/>
            <person name="Goodwin L."/>
            <person name="Pitluck S."/>
            <person name="Kyrpides N."/>
            <person name="Mavromatis K."/>
            <person name="Ivanova N."/>
            <person name="Ovchinnikova G."/>
            <person name="Chertkov O."/>
            <person name="Detter J.C."/>
            <person name="Han C."/>
            <person name="Larimer F."/>
            <person name="Land M."/>
            <person name="Hauser L."/>
            <person name="Markowitz V."/>
            <person name="Cheng J.-F."/>
            <person name="Hugenholtz P."/>
            <person name="Woyke T."/>
            <person name="Wu D."/>
            <person name="Tindall B."/>
            <person name="Pomrenke H.G."/>
            <person name="Brambilla E."/>
            <person name="Klenk H.-P."/>
            <person name="Eisen J.A."/>
        </authorList>
    </citation>
    <scope>NUCLEOTIDE SEQUENCE [LARGE SCALE GENOMIC DNA]</scope>
    <source>
        <strain evidence="12">ATCC 33744 / DSM 2228 / GSL</strain>
    </source>
</reference>
<dbReference type="PIRSF" id="PIRSF001438">
    <property type="entry name" value="4pyrrol_synth_OHMeBilane_synth"/>
    <property type="match status" value="1"/>
</dbReference>